<keyword evidence="3" id="KW-1185">Reference proteome</keyword>
<evidence type="ECO:0000313" key="2">
    <source>
        <dbReference type="EMBL" id="GAA0156604.1"/>
    </source>
</evidence>
<sequence>MTKEGVIDREWVCPPTPPSNSSRWPTFPHTHFPTDSDRHYSSPDVQAWSVGNQMQLDVVLQVKNFFKHHHQHTDEDEDEDDVEDDVDEDDEDSDDSDGANADCSFFFSKLFEDNKELREFYEKNQEKGEFACLVCGGVGFIKRFKDCVSLVQHTVSISKTKKIKAHRDFGKVVGKLLGWDINKLPSKHQHLNANAPDVREEATGNDNSPTTHFSNLPQEPHKVDGSGKNESEDTQ</sequence>
<dbReference type="AlphaFoldDB" id="A0AAV3PXN4"/>
<name>A0AAV3PXN4_LITER</name>
<evidence type="ECO:0000256" key="1">
    <source>
        <dbReference type="SAM" id="MobiDB-lite"/>
    </source>
</evidence>
<feature type="compositionally biased region" description="Basic and acidic residues" evidence="1">
    <location>
        <begin position="32"/>
        <end position="41"/>
    </location>
</feature>
<protein>
    <submittedName>
        <fullName evidence="2">Uncharacterized protein</fullName>
    </submittedName>
</protein>
<dbReference type="PANTHER" id="PTHR34546">
    <property type="entry name" value="OS06G0153600 PROTEIN"/>
    <property type="match status" value="1"/>
</dbReference>
<dbReference type="EMBL" id="BAABME010019265">
    <property type="protein sequence ID" value="GAA0156604.1"/>
    <property type="molecule type" value="Genomic_DNA"/>
</dbReference>
<organism evidence="2 3">
    <name type="scientific">Lithospermum erythrorhizon</name>
    <name type="common">Purple gromwell</name>
    <name type="synonym">Lithospermum officinale var. erythrorhizon</name>
    <dbReference type="NCBI Taxonomy" id="34254"/>
    <lineage>
        <taxon>Eukaryota</taxon>
        <taxon>Viridiplantae</taxon>
        <taxon>Streptophyta</taxon>
        <taxon>Embryophyta</taxon>
        <taxon>Tracheophyta</taxon>
        <taxon>Spermatophyta</taxon>
        <taxon>Magnoliopsida</taxon>
        <taxon>eudicotyledons</taxon>
        <taxon>Gunneridae</taxon>
        <taxon>Pentapetalae</taxon>
        <taxon>asterids</taxon>
        <taxon>lamiids</taxon>
        <taxon>Boraginales</taxon>
        <taxon>Boraginaceae</taxon>
        <taxon>Boraginoideae</taxon>
        <taxon>Lithospermeae</taxon>
        <taxon>Lithospermum</taxon>
    </lineage>
</organism>
<feature type="compositionally biased region" description="Basic and acidic residues" evidence="1">
    <location>
        <begin position="1"/>
        <end position="11"/>
    </location>
</feature>
<gene>
    <name evidence="2" type="ORF">LIER_38304</name>
</gene>
<feature type="compositionally biased region" description="Basic and acidic residues" evidence="1">
    <location>
        <begin position="219"/>
        <end position="235"/>
    </location>
</feature>
<proteinExistence type="predicted"/>
<dbReference type="PANTHER" id="PTHR34546:SF3">
    <property type="entry name" value="OS06G0153600 PROTEIN"/>
    <property type="match status" value="1"/>
</dbReference>
<reference evidence="2 3" key="1">
    <citation type="submission" date="2024-01" db="EMBL/GenBank/DDBJ databases">
        <title>The complete chloroplast genome sequence of Lithospermum erythrorhizon: insights into the phylogenetic relationship among Boraginaceae species and the maternal lineages of purple gromwells.</title>
        <authorList>
            <person name="Okada T."/>
            <person name="Watanabe K."/>
        </authorList>
    </citation>
    <scope>NUCLEOTIDE SEQUENCE [LARGE SCALE GENOMIC DNA]</scope>
</reference>
<feature type="region of interest" description="Disordered" evidence="1">
    <location>
        <begin position="196"/>
        <end position="235"/>
    </location>
</feature>
<evidence type="ECO:0000313" key="3">
    <source>
        <dbReference type="Proteomes" id="UP001454036"/>
    </source>
</evidence>
<feature type="compositionally biased region" description="Polar residues" evidence="1">
    <location>
        <begin position="204"/>
        <end position="217"/>
    </location>
</feature>
<feature type="compositionally biased region" description="Acidic residues" evidence="1">
    <location>
        <begin position="74"/>
        <end position="97"/>
    </location>
</feature>
<feature type="region of interest" description="Disordered" evidence="1">
    <location>
        <begin position="1"/>
        <end position="44"/>
    </location>
</feature>
<accession>A0AAV3PXN4</accession>
<comment type="caution">
    <text evidence="2">The sequence shown here is derived from an EMBL/GenBank/DDBJ whole genome shotgun (WGS) entry which is preliminary data.</text>
</comment>
<dbReference type="Proteomes" id="UP001454036">
    <property type="component" value="Unassembled WGS sequence"/>
</dbReference>
<feature type="region of interest" description="Disordered" evidence="1">
    <location>
        <begin position="70"/>
        <end position="100"/>
    </location>
</feature>